<feature type="domain" description="TNase-like" evidence="1">
    <location>
        <begin position="29"/>
        <end position="151"/>
    </location>
</feature>
<accession>A0A1Q9A1B2</accession>
<dbReference type="Pfam" id="PF00565">
    <property type="entry name" value="SNase"/>
    <property type="match status" value="1"/>
</dbReference>
<dbReference type="Gene3D" id="2.40.50.90">
    <property type="match status" value="1"/>
</dbReference>
<dbReference type="InterPro" id="IPR035437">
    <property type="entry name" value="SNase_OB-fold_sf"/>
</dbReference>
<protein>
    <recommendedName>
        <fullName evidence="1">TNase-like domain-containing protein</fullName>
    </recommendedName>
</protein>
<dbReference type="STRING" id="887144.BJF91_08565"/>
<dbReference type="Proteomes" id="UP000185598">
    <property type="component" value="Unassembled WGS sequence"/>
</dbReference>
<organism evidence="2 3">
    <name type="scientific">Allorhizobium taibaishanense</name>
    <dbReference type="NCBI Taxonomy" id="887144"/>
    <lineage>
        <taxon>Bacteria</taxon>
        <taxon>Pseudomonadati</taxon>
        <taxon>Pseudomonadota</taxon>
        <taxon>Alphaproteobacteria</taxon>
        <taxon>Hyphomicrobiales</taxon>
        <taxon>Rhizobiaceae</taxon>
        <taxon>Rhizobium/Agrobacterium group</taxon>
        <taxon>Allorhizobium</taxon>
    </lineage>
</organism>
<evidence type="ECO:0000313" key="3">
    <source>
        <dbReference type="Proteomes" id="UP000185598"/>
    </source>
</evidence>
<evidence type="ECO:0000259" key="1">
    <source>
        <dbReference type="SMART" id="SM00318"/>
    </source>
</evidence>
<dbReference type="SMART" id="SM00318">
    <property type="entry name" value="SNc"/>
    <property type="match status" value="1"/>
</dbReference>
<evidence type="ECO:0000313" key="2">
    <source>
        <dbReference type="EMBL" id="OLP48373.1"/>
    </source>
</evidence>
<sequence length="174" mass="18925">MVTSTHRIIAVAFACLVLAGAMALAFWPKKQPVFDGPFVIADGETLVTNGQRLQLKGLDAPEIGQRCRGEDGSARLCGAQARFGLAQRMAQAGVVCEGEQVSESDRILVTCSAKGHDVGADMVRSGLVLNAGGYEAEEKDAQNNKRGLWAGAFDRPEEWRRLHPRTDIMRRQDD</sequence>
<keyword evidence="3" id="KW-1185">Reference proteome</keyword>
<name>A0A1Q9A1B2_9HYPH</name>
<dbReference type="EMBL" id="MKIN01000024">
    <property type="protein sequence ID" value="OLP48373.1"/>
    <property type="molecule type" value="Genomic_DNA"/>
</dbReference>
<dbReference type="InterPro" id="IPR016071">
    <property type="entry name" value="Staphylococal_nuclease_OB-fold"/>
</dbReference>
<gene>
    <name evidence="2" type="ORF">BJF91_08565</name>
</gene>
<comment type="caution">
    <text evidence="2">The sequence shown here is derived from an EMBL/GenBank/DDBJ whole genome shotgun (WGS) entry which is preliminary data.</text>
</comment>
<dbReference type="SUPFAM" id="SSF50199">
    <property type="entry name" value="Staphylococcal nuclease"/>
    <property type="match status" value="1"/>
</dbReference>
<dbReference type="AlphaFoldDB" id="A0A1Q9A1B2"/>
<reference evidence="2 3" key="1">
    <citation type="submission" date="2016-09" db="EMBL/GenBank/DDBJ databases">
        <title>Rhizobium oryziradicis sp. nov., isolated from the root of rice.</title>
        <authorList>
            <person name="Zhao J."/>
            <person name="Zhang X."/>
        </authorList>
    </citation>
    <scope>NUCLEOTIDE SEQUENCE [LARGE SCALE GENOMIC DNA]</scope>
    <source>
        <strain evidence="2 3">14971</strain>
    </source>
</reference>
<proteinExistence type="predicted"/>